<evidence type="ECO:0000256" key="1">
    <source>
        <dbReference type="ARBA" id="ARBA00004167"/>
    </source>
</evidence>
<reference evidence="13 14" key="1">
    <citation type="submission" date="2019-01" db="EMBL/GenBank/DDBJ databases">
        <title>A draft genome assembly of the solar-powered sea slug Elysia chlorotica.</title>
        <authorList>
            <person name="Cai H."/>
            <person name="Li Q."/>
            <person name="Fang X."/>
            <person name="Li J."/>
            <person name="Curtis N.E."/>
            <person name="Altenburger A."/>
            <person name="Shibata T."/>
            <person name="Feng M."/>
            <person name="Maeda T."/>
            <person name="Schwartz J.A."/>
            <person name="Shigenobu S."/>
            <person name="Lundholm N."/>
            <person name="Nishiyama T."/>
            <person name="Yang H."/>
            <person name="Hasebe M."/>
            <person name="Li S."/>
            <person name="Pierce S.K."/>
            <person name="Wang J."/>
        </authorList>
    </citation>
    <scope>NUCLEOTIDE SEQUENCE [LARGE SCALE GENOMIC DNA]</scope>
    <source>
        <strain evidence="13">EC2010</strain>
        <tissue evidence="13">Whole organism of an adult</tissue>
    </source>
</reference>
<dbReference type="GO" id="GO:0016192">
    <property type="term" value="P:vesicle-mediated transport"/>
    <property type="evidence" value="ECO:0007669"/>
    <property type="project" value="UniProtKB-ARBA"/>
</dbReference>
<feature type="disulfide bond" evidence="8">
    <location>
        <begin position="177"/>
        <end position="195"/>
    </location>
</feature>
<evidence type="ECO:0000313" key="14">
    <source>
        <dbReference type="Proteomes" id="UP000271974"/>
    </source>
</evidence>
<feature type="compositionally biased region" description="Polar residues" evidence="9">
    <location>
        <begin position="486"/>
        <end position="501"/>
    </location>
</feature>
<feature type="transmembrane region" description="Helical" evidence="10">
    <location>
        <begin position="230"/>
        <end position="252"/>
    </location>
</feature>
<keyword evidence="4" id="KW-0677">Repeat</keyword>
<keyword evidence="3 10" id="KW-0812">Transmembrane</keyword>
<keyword evidence="14" id="KW-1185">Reference proteome</keyword>
<feature type="compositionally biased region" description="Polar residues" evidence="9">
    <location>
        <begin position="530"/>
        <end position="544"/>
    </location>
</feature>
<dbReference type="STRING" id="188477.A0A433UBG1"/>
<evidence type="ECO:0000256" key="2">
    <source>
        <dbReference type="ARBA" id="ARBA00004308"/>
    </source>
</evidence>
<dbReference type="CDD" id="cd00112">
    <property type="entry name" value="LDLa"/>
    <property type="match status" value="2"/>
</dbReference>
<dbReference type="InterPro" id="IPR003599">
    <property type="entry name" value="Ig_sub"/>
</dbReference>
<dbReference type="InterPro" id="IPR036179">
    <property type="entry name" value="Ig-like_dom_sf"/>
</dbReference>
<feature type="region of interest" description="Disordered" evidence="9">
    <location>
        <begin position="343"/>
        <end position="392"/>
    </location>
</feature>
<dbReference type="InterPro" id="IPR023415">
    <property type="entry name" value="LDLR_class-A_CS"/>
</dbReference>
<feature type="disulfide bond" evidence="8">
    <location>
        <begin position="189"/>
        <end position="204"/>
    </location>
</feature>
<feature type="signal peptide" evidence="11">
    <location>
        <begin position="1"/>
        <end position="22"/>
    </location>
</feature>
<evidence type="ECO:0000256" key="8">
    <source>
        <dbReference type="PROSITE-ProRule" id="PRU00124"/>
    </source>
</evidence>
<proteinExistence type="predicted"/>
<feature type="compositionally biased region" description="Low complexity" evidence="9">
    <location>
        <begin position="581"/>
        <end position="591"/>
    </location>
</feature>
<evidence type="ECO:0000256" key="7">
    <source>
        <dbReference type="ARBA" id="ARBA00023157"/>
    </source>
</evidence>
<evidence type="ECO:0000256" key="5">
    <source>
        <dbReference type="ARBA" id="ARBA00022989"/>
    </source>
</evidence>
<dbReference type="GO" id="GO:0005886">
    <property type="term" value="C:plasma membrane"/>
    <property type="evidence" value="ECO:0007669"/>
    <property type="project" value="TreeGrafter"/>
</dbReference>
<feature type="compositionally biased region" description="Basic and acidic residues" evidence="9">
    <location>
        <begin position="275"/>
        <end position="284"/>
    </location>
</feature>
<evidence type="ECO:0000256" key="9">
    <source>
        <dbReference type="SAM" id="MobiDB-lite"/>
    </source>
</evidence>
<dbReference type="Pfam" id="PF13927">
    <property type="entry name" value="Ig_3"/>
    <property type="match status" value="1"/>
</dbReference>
<feature type="compositionally biased region" description="Polar residues" evidence="9">
    <location>
        <begin position="707"/>
        <end position="730"/>
    </location>
</feature>
<evidence type="ECO:0000256" key="3">
    <source>
        <dbReference type="ARBA" id="ARBA00022692"/>
    </source>
</evidence>
<feature type="region of interest" description="Disordered" evidence="9">
    <location>
        <begin position="476"/>
        <end position="594"/>
    </location>
</feature>
<dbReference type="InterPro" id="IPR007110">
    <property type="entry name" value="Ig-like_dom"/>
</dbReference>
<gene>
    <name evidence="13" type="ORF">EGW08_001051</name>
</gene>
<comment type="caution">
    <text evidence="13">The sequence shown here is derived from an EMBL/GenBank/DDBJ whole genome shotgun (WGS) entry which is preliminary data.</text>
</comment>
<dbReference type="GO" id="GO:0012505">
    <property type="term" value="C:endomembrane system"/>
    <property type="evidence" value="ECO:0007669"/>
    <property type="project" value="UniProtKB-SubCell"/>
</dbReference>
<evidence type="ECO:0000256" key="6">
    <source>
        <dbReference type="ARBA" id="ARBA00023136"/>
    </source>
</evidence>
<dbReference type="SMART" id="SM00409">
    <property type="entry name" value="IG"/>
    <property type="match status" value="1"/>
</dbReference>
<dbReference type="Proteomes" id="UP000271974">
    <property type="component" value="Unassembled WGS sequence"/>
</dbReference>
<feature type="chain" id="PRO_5019350821" description="Ig-like domain-containing protein" evidence="11">
    <location>
        <begin position="23"/>
        <end position="814"/>
    </location>
</feature>
<comment type="caution">
    <text evidence="8">Lacks conserved residue(s) required for the propagation of feature annotation.</text>
</comment>
<feature type="region of interest" description="Disordered" evidence="9">
    <location>
        <begin position="707"/>
        <end position="732"/>
    </location>
</feature>
<dbReference type="InterPro" id="IPR036055">
    <property type="entry name" value="LDL_receptor-like_sf"/>
</dbReference>
<comment type="subcellular location">
    <subcellularLocation>
        <location evidence="2">Endomembrane system</location>
    </subcellularLocation>
    <subcellularLocation>
        <location evidence="1">Membrane</location>
        <topology evidence="1">Single-pass membrane protein</topology>
    </subcellularLocation>
</comment>
<feature type="disulfide bond" evidence="8">
    <location>
        <begin position="152"/>
        <end position="167"/>
    </location>
</feature>
<dbReference type="SMART" id="SM00192">
    <property type="entry name" value="LDLa"/>
    <property type="match status" value="2"/>
</dbReference>
<evidence type="ECO:0000313" key="13">
    <source>
        <dbReference type="EMBL" id="RUS91138.1"/>
    </source>
</evidence>
<dbReference type="SUPFAM" id="SSF57424">
    <property type="entry name" value="LDL receptor-like module"/>
    <property type="match status" value="2"/>
</dbReference>
<dbReference type="PROSITE" id="PS01209">
    <property type="entry name" value="LDLRA_1"/>
    <property type="match status" value="2"/>
</dbReference>
<evidence type="ECO:0000259" key="12">
    <source>
        <dbReference type="PROSITE" id="PS50835"/>
    </source>
</evidence>
<evidence type="ECO:0000256" key="4">
    <source>
        <dbReference type="ARBA" id="ARBA00022737"/>
    </source>
</evidence>
<dbReference type="Gene3D" id="2.60.40.10">
    <property type="entry name" value="Immunoglobulins"/>
    <property type="match status" value="1"/>
</dbReference>
<evidence type="ECO:0000256" key="10">
    <source>
        <dbReference type="SAM" id="Phobius"/>
    </source>
</evidence>
<dbReference type="InterPro" id="IPR002172">
    <property type="entry name" value="LDrepeatLR_classA_rpt"/>
</dbReference>
<feature type="region of interest" description="Disordered" evidence="9">
    <location>
        <begin position="786"/>
        <end position="814"/>
    </location>
</feature>
<feature type="region of interest" description="Disordered" evidence="9">
    <location>
        <begin position="275"/>
        <end position="300"/>
    </location>
</feature>
<keyword evidence="6 10" id="KW-0472">Membrane</keyword>
<feature type="compositionally biased region" description="Low complexity" evidence="9">
    <location>
        <begin position="373"/>
        <end position="384"/>
    </location>
</feature>
<evidence type="ECO:0000256" key="11">
    <source>
        <dbReference type="SAM" id="SignalP"/>
    </source>
</evidence>
<feature type="compositionally biased region" description="Polar residues" evidence="9">
    <location>
        <begin position="510"/>
        <end position="519"/>
    </location>
</feature>
<dbReference type="Gene3D" id="4.10.400.10">
    <property type="entry name" value="Low-density Lipoprotein Receptor"/>
    <property type="match status" value="2"/>
</dbReference>
<protein>
    <recommendedName>
        <fullName evidence="12">Ig-like domain-containing protein</fullName>
    </recommendedName>
</protein>
<name>A0A433UBG1_ELYCH</name>
<dbReference type="PROSITE" id="PS50068">
    <property type="entry name" value="LDLRA_2"/>
    <property type="match status" value="2"/>
</dbReference>
<dbReference type="EMBL" id="RQTK01000017">
    <property type="protein sequence ID" value="RUS91138.1"/>
    <property type="molecule type" value="Genomic_DNA"/>
</dbReference>
<feature type="domain" description="Ig-like" evidence="12">
    <location>
        <begin position="25"/>
        <end position="121"/>
    </location>
</feature>
<dbReference type="OrthoDB" id="9990982at2759"/>
<dbReference type="PANTHER" id="PTHR24270">
    <property type="entry name" value="LOW-DENSITY LIPOPROTEIN RECEPTOR-RELATED"/>
    <property type="match status" value="1"/>
</dbReference>
<dbReference type="InterPro" id="IPR050685">
    <property type="entry name" value="LDLR"/>
</dbReference>
<dbReference type="Pfam" id="PF00057">
    <property type="entry name" value="Ldl_recept_a"/>
    <property type="match status" value="2"/>
</dbReference>
<dbReference type="InterPro" id="IPR013783">
    <property type="entry name" value="Ig-like_fold"/>
</dbReference>
<keyword evidence="11" id="KW-0732">Signal</keyword>
<dbReference type="AlphaFoldDB" id="A0A433UBG1"/>
<dbReference type="PRINTS" id="PR00261">
    <property type="entry name" value="LDLRECEPTOR"/>
</dbReference>
<accession>A0A433UBG1</accession>
<dbReference type="PROSITE" id="PS50835">
    <property type="entry name" value="IG_LIKE"/>
    <property type="match status" value="1"/>
</dbReference>
<sequence>MEVLNKALPKLVIAALLVATLAMNPKPLSRTSLKLRHIKLSEKSKTVAEGSNIQVNCSVSMAEPPEELKWEFREDESNVRQVKLSKTTVALEITSLMRTNAGQYSCVLIMPDGAEEKEDFSLLVQQENDDVCGKYQFKCEKTRNCLFIRYRCDNMDDCGDGSDEVQCGDPCLNKFRCNNSRCIEHKFVCDRIKHCEDQSDEQNCHLPVRPTSTAQPTGDDNTYAWLKITVSSFIAVTLGLVFFISFIVIMVFRNRVRRLREQRIARALEQMYQEDERLNRHRDGMGGSGDHPTTHGQTSEQQQFLLGHPHYGNIIVNVNNGVQYIPGYDYAIMMDVPPPYSEVGAAQSGDANPPPPAYSTLEHQRRNGLNQPSSSSGSQAADSALPRPLHSPERCATVPAADVCHSDLESRPNGHPHETSQRLPASIDVNPQFLQSLLSPHLHACAAERNPSQADAGSARLAPPHKRAVNIVQVSDSPRHRGASSPLAQQHTGLGEQSCQQGAADEHRLSSGQGSSGCLESSGHVDEDSSQSLLAHEPQSSDGSVAQAMAQDHEDEPSTACQNEDSTFLLRKPKSKAEVNIPQSSISSPRPRCGEDASNALLNEVSMRDDRLCPRPGHLTVQGGEIVLHTPTGVLRDAAESLAPHQAHNPVSAADTVPQEPQELTIQNGALVFGSPRCEQAVQCENQAPGTPINSSLVETIPLSHLPESSSLTQPQCGTAPTSSPSQAEMSDTLHRKELQFKDGELVLESPKHTPSAQILSHLKGAYAEEEGMAEAIEPVLNTKRNAGSAAAAAKSQTQKINSDVVLPPKTHQQ</sequence>
<dbReference type="SUPFAM" id="SSF48726">
    <property type="entry name" value="Immunoglobulin"/>
    <property type="match status" value="1"/>
</dbReference>
<keyword evidence="7 8" id="KW-1015">Disulfide bond</keyword>
<organism evidence="13 14">
    <name type="scientific">Elysia chlorotica</name>
    <name type="common">Eastern emerald elysia</name>
    <name type="synonym">Sea slug</name>
    <dbReference type="NCBI Taxonomy" id="188477"/>
    <lineage>
        <taxon>Eukaryota</taxon>
        <taxon>Metazoa</taxon>
        <taxon>Spiralia</taxon>
        <taxon>Lophotrochozoa</taxon>
        <taxon>Mollusca</taxon>
        <taxon>Gastropoda</taxon>
        <taxon>Heterobranchia</taxon>
        <taxon>Euthyneura</taxon>
        <taxon>Panpulmonata</taxon>
        <taxon>Sacoglossa</taxon>
        <taxon>Placobranchoidea</taxon>
        <taxon>Plakobranchidae</taxon>
        <taxon>Elysia</taxon>
    </lineage>
</organism>
<keyword evidence="5 10" id="KW-1133">Transmembrane helix</keyword>